<evidence type="ECO:0000256" key="1">
    <source>
        <dbReference type="SAM" id="MobiDB-lite"/>
    </source>
</evidence>
<sequence>MNYQQGPHISGPGSRPSAPPPQPGQASPGIAQEGHTSFGGPWPPGRAVSGAAPPAGQPGWASPPQSAQMSTGSAQPNSMGFNGSAQTHWGGGPMPNHSHPNPYMPEPISYGGTTHYVPPPMHTVDRPRLRFFQNVERHPVEAFRPEPGETGIVVDTSYFRWWIAGPVYATTGPRIYVNGNEIPNASWGPTHIPVAPGLYRVEVLTRGVNLLVRFFVRAWDADMGPAETVVPVEPGCRTTVYYRTPAFYLLPGAMGPKPPRWPGLNWIRTSWVVFGAFFALMFTAVVLNILD</sequence>
<keyword evidence="2" id="KW-0472">Membrane</keyword>
<protein>
    <recommendedName>
        <fullName evidence="5">PEGA domain-containing protein</fullName>
    </recommendedName>
</protein>
<gene>
    <name evidence="3" type="ORF">IFM12276_45450</name>
</gene>
<evidence type="ECO:0000313" key="3">
    <source>
        <dbReference type="EMBL" id="BDU01517.1"/>
    </source>
</evidence>
<reference evidence="3 4" key="1">
    <citation type="submission" date="2022-11" db="EMBL/GenBank/DDBJ databases">
        <title>Genome Sequencing of Nocardia sp. ON39_IFM12276 and assembly.</title>
        <authorList>
            <person name="Shimojima M."/>
            <person name="Toyokawa M."/>
            <person name="Uesaka K."/>
        </authorList>
    </citation>
    <scope>NUCLEOTIDE SEQUENCE [LARGE SCALE GENOMIC DNA]</scope>
    <source>
        <strain evidence="3 4">IFM 12276</strain>
    </source>
</reference>
<feature type="compositionally biased region" description="Polar residues" evidence="1">
    <location>
        <begin position="66"/>
        <end position="87"/>
    </location>
</feature>
<feature type="compositionally biased region" description="Low complexity" evidence="1">
    <location>
        <begin position="47"/>
        <end position="65"/>
    </location>
</feature>
<proteinExistence type="predicted"/>
<keyword evidence="4" id="KW-1185">Reference proteome</keyword>
<feature type="region of interest" description="Disordered" evidence="1">
    <location>
        <begin position="1"/>
        <end position="107"/>
    </location>
</feature>
<evidence type="ECO:0008006" key="5">
    <source>
        <dbReference type="Google" id="ProtNLM"/>
    </source>
</evidence>
<accession>A0ABM8D2G3</accession>
<feature type="transmembrane region" description="Helical" evidence="2">
    <location>
        <begin position="271"/>
        <end position="290"/>
    </location>
</feature>
<organism evidence="3 4">
    <name type="scientific">Nocardia sputorum</name>
    <dbReference type="NCBI Taxonomy" id="2984338"/>
    <lineage>
        <taxon>Bacteria</taxon>
        <taxon>Bacillati</taxon>
        <taxon>Actinomycetota</taxon>
        <taxon>Actinomycetes</taxon>
        <taxon>Mycobacteriales</taxon>
        <taxon>Nocardiaceae</taxon>
        <taxon>Nocardia</taxon>
    </lineage>
</organism>
<dbReference type="Proteomes" id="UP001317870">
    <property type="component" value="Chromosome"/>
</dbReference>
<dbReference type="EMBL" id="AP026978">
    <property type="protein sequence ID" value="BDU01517.1"/>
    <property type="molecule type" value="Genomic_DNA"/>
</dbReference>
<name>A0ABM8D2G3_9NOCA</name>
<keyword evidence="2" id="KW-1133">Transmembrane helix</keyword>
<evidence type="ECO:0000313" key="4">
    <source>
        <dbReference type="Proteomes" id="UP001317870"/>
    </source>
</evidence>
<keyword evidence="2" id="KW-0812">Transmembrane</keyword>
<evidence type="ECO:0000256" key="2">
    <source>
        <dbReference type="SAM" id="Phobius"/>
    </source>
</evidence>